<keyword evidence="1" id="KW-0732">Signal</keyword>
<feature type="signal peptide" evidence="1">
    <location>
        <begin position="1"/>
        <end position="20"/>
    </location>
</feature>
<dbReference type="PANTHER" id="PTHR30383">
    <property type="entry name" value="THIOESTERASE 1/PROTEASE 1/LYSOPHOSPHOLIPASE L1"/>
    <property type="match status" value="1"/>
</dbReference>
<dbReference type="eggNOG" id="COG2755">
    <property type="taxonomic scope" value="Bacteria"/>
</dbReference>
<dbReference type="EMBL" id="JMIH01000023">
    <property type="protein sequence ID" value="KEO73057.1"/>
    <property type="molecule type" value="Genomic_DNA"/>
</dbReference>
<evidence type="ECO:0000313" key="3">
    <source>
        <dbReference type="EMBL" id="KEO73057.1"/>
    </source>
</evidence>
<name>A0A074LH02_9BACT</name>
<comment type="caution">
    <text evidence="3">The sequence shown here is derived from an EMBL/GenBank/DDBJ whole genome shotgun (WGS) entry which is preliminary data.</text>
</comment>
<reference evidence="3 4" key="1">
    <citation type="submission" date="2014-04" db="EMBL/GenBank/DDBJ databases">
        <title>Characterization and application of a salt tolerant electro-active bacterium.</title>
        <authorList>
            <person name="Yang L."/>
            <person name="Wei S."/>
            <person name="Tay Q.X.M."/>
        </authorList>
    </citation>
    <scope>NUCLEOTIDE SEQUENCE [LARGE SCALE GENOMIC DNA]</scope>
    <source>
        <strain evidence="3 4">LY1</strain>
    </source>
</reference>
<evidence type="ECO:0000259" key="2">
    <source>
        <dbReference type="Pfam" id="PF13472"/>
    </source>
</evidence>
<dbReference type="AlphaFoldDB" id="A0A074LH02"/>
<dbReference type="STRING" id="1048983.EL17_15730"/>
<dbReference type="SUPFAM" id="SSF52266">
    <property type="entry name" value="SGNH hydrolase"/>
    <property type="match status" value="1"/>
</dbReference>
<feature type="chain" id="PRO_5001696133" evidence="1">
    <location>
        <begin position="21"/>
        <end position="216"/>
    </location>
</feature>
<protein>
    <submittedName>
        <fullName evidence="3">Sialate O-acetylesterase</fullName>
    </submittedName>
</protein>
<sequence>MKKIFALCSLLFLFAAHTEAQSTTDIIKIAAVGNSITEGPGRENPDSYPLIMQELLGEDYEVKNYGIGGRTLLKKGDLPYWNEPQFKEVLAYAPDILIIKLGTNDSKPQNWKHKKDFENDYIELINTFKSSMPDNGKVYICIPVPVMEDNWGINEHTMREEMAPMLQRVADKTGSKIIDLHYPLKERNDLFPDGVHPNKEGLSIMAGVIAQEIKGE</sequence>
<organism evidence="3 4">
    <name type="scientific">Anditalea andensis</name>
    <dbReference type="NCBI Taxonomy" id="1048983"/>
    <lineage>
        <taxon>Bacteria</taxon>
        <taxon>Pseudomonadati</taxon>
        <taxon>Bacteroidota</taxon>
        <taxon>Cytophagia</taxon>
        <taxon>Cytophagales</taxon>
        <taxon>Cytophagaceae</taxon>
        <taxon>Anditalea</taxon>
    </lineage>
</organism>
<dbReference type="InterPro" id="IPR013830">
    <property type="entry name" value="SGNH_hydro"/>
</dbReference>
<keyword evidence="4" id="KW-1185">Reference proteome</keyword>
<dbReference type="Proteomes" id="UP000027821">
    <property type="component" value="Unassembled WGS sequence"/>
</dbReference>
<dbReference type="InterPro" id="IPR036514">
    <property type="entry name" value="SGNH_hydro_sf"/>
</dbReference>
<gene>
    <name evidence="3" type="ORF">EL17_15730</name>
</gene>
<dbReference type="Gene3D" id="3.40.50.1110">
    <property type="entry name" value="SGNH hydrolase"/>
    <property type="match status" value="1"/>
</dbReference>
<dbReference type="PANTHER" id="PTHR30383:SF5">
    <property type="entry name" value="SGNH HYDROLASE-TYPE ESTERASE DOMAIN-CONTAINING PROTEIN"/>
    <property type="match status" value="1"/>
</dbReference>
<dbReference type="RefSeq" id="WP_035076319.1">
    <property type="nucleotide sequence ID" value="NZ_JMIH01000023.1"/>
</dbReference>
<dbReference type="OrthoDB" id="9796689at2"/>
<dbReference type="GO" id="GO:0004622">
    <property type="term" value="F:phosphatidylcholine lysophospholipase activity"/>
    <property type="evidence" value="ECO:0007669"/>
    <property type="project" value="TreeGrafter"/>
</dbReference>
<feature type="domain" description="SGNH hydrolase-type esterase" evidence="2">
    <location>
        <begin position="31"/>
        <end position="201"/>
    </location>
</feature>
<proteinExistence type="predicted"/>
<dbReference type="Pfam" id="PF13472">
    <property type="entry name" value="Lipase_GDSL_2"/>
    <property type="match status" value="1"/>
</dbReference>
<dbReference type="InterPro" id="IPR051532">
    <property type="entry name" value="Ester_Hydrolysis_Enzymes"/>
</dbReference>
<evidence type="ECO:0000313" key="4">
    <source>
        <dbReference type="Proteomes" id="UP000027821"/>
    </source>
</evidence>
<accession>A0A074LH02</accession>
<evidence type="ECO:0000256" key="1">
    <source>
        <dbReference type="SAM" id="SignalP"/>
    </source>
</evidence>